<gene>
    <name evidence="1" type="ORF">SMN809_LOCUS26629</name>
</gene>
<sequence length="102" mass="11734">DNGHLVPCPTENEQNHRLQIELVWPSVLHLLAIYINDNDPGNMALFTSSASRIGPDRFLTTLHSIVPKRHIQRESPQLMNEIIEPIVNSYNEYTLARIYIDD</sequence>
<name>A0A8S2U3S0_9BILA</name>
<protein>
    <submittedName>
        <fullName evidence="1">Uncharacterized protein</fullName>
    </submittedName>
</protein>
<evidence type="ECO:0000313" key="2">
    <source>
        <dbReference type="Proteomes" id="UP000676336"/>
    </source>
</evidence>
<reference evidence="1" key="1">
    <citation type="submission" date="2021-02" db="EMBL/GenBank/DDBJ databases">
        <authorList>
            <person name="Nowell W R."/>
        </authorList>
    </citation>
    <scope>NUCLEOTIDE SEQUENCE</scope>
</reference>
<comment type="caution">
    <text evidence="1">The sequence shown here is derived from an EMBL/GenBank/DDBJ whole genome shotgun (WGS) entry which is preliminary data.</text>
</comment>
<organism evidence="1 2">
    <name type="scientific">Rotaria magnacalcarata</name>
    <dbReference type="NCBI Taxonomy" id="392030"/>
    <lineage>
        <taxon>Eukaryota</taxon>
        <taxon>Metazoa</taxon>
        <taxon>Spiralia</taxon>
        <taxon>Gnathifera</taxon>
        <taxon>Rotifera</taxon>
        <taxon>Eurotatoria</taxon>
        <taxon>Bdelloidea</taxon>
        <taxon>Philodinida</taxon>
        <taxon>Philodinidae</taxon>
        <taxon>Rotaria</taxon>
    </lineage>
</organism>
<feature type="non-terminal residue" evidence="1">
    <location>
        <position position="1"/>
    </location>
</feature>
<evidence type="ECO:0000313" key="1">
    <source>
        <dbReference type="EMBL" id="CAF4313285.1"/>
    </source>
</evidence>
<feature type="non-terminal residue" evidence="1">
    <location>
        <position position="102"/>
    </location>
</feature>
<dbReference type="EMBL" id="CAJOBI010038621">
    <property type="protein sequence ID" value="CAF4313285.1"/>
    <property type="molecule type" value="Genomic_DNA"/>
</dbReference>
<dbReference type="Proteomes" id="UP000676336">
    <property type="component" value="Unassembled WGS sequence"/>
</dbReference>
<proteinExistence type="predicted"/>
<dbReference type="AlphaFoldDB" id="A0A8S2U3S0"/>
<accession>A0A8S2U3S0</accession>